<evidence type="ECO:0008006" key="3">
    <source>
        <dbReference type="Google" id="ProtNLM"/>
    </source>
</evidence>
<organism evidence="1 2">
    <name type="scientific">Brevundimonas alba</name>
    <dbReference type="NCBI Taxonomy" id="74314"/>
    <lineage>
        <taxon>Bacteria</taxon>
        <taxon>Pseudomonadati</taxon>
        <taxon>Pseudomonadota</taxon>
        <taxon>Alphaproteobacteria</taxon>
        <taxon>Caulobacterales</taxon>
        <taxon>Caulobacteraceae</taxon>
        <taxon>Brevundimonas</taxon>
    </lineage>
</organism>
<reference evidence="1 2" key="1">
    <citation type="submission" date="2020-03" db="EMBL/GenBank/DDBJ databases">
        <title>Genomic Encyclopedia of Type Strains, Phase IV (KMG-IV): sequencing the most valuable type-strain genomes for metagenomic binning, comparative biology and taxonomic classification.</title>
        <authorList>
            <person name="Goeker M."/>
        </authorList>
    </citation>
    <scope>NUCLEOTIDE SEQUENCE [LARGE SCALE GENOMIC DNA]</scope>
    <source>
        <strain evidence="1 2">DSM 4736</strain>
    </source>
</reference>
<sequence>MSPGYAIVEPGPDVRPMDEIQWSPDLVRYEAHDAYRDFLARPALGARIKASVIFTAALAKLLLKRVIRYEMIPYDVRDDRSPRGRLRFVGAALSNATAGAMRKRHATAAPASAAGAMDSLGCMVVTMPPAKTATLEEAAAPLFEELAARRGQSNGKREFEESRAQASRARARTLFDAIETALQESGVMAASGAYLGRPARLIDVNPQINDVSDSFWRDIFPDVAADQLPATAYCHRDASGGDLKAIIYLSDVGERNGPFSYVLGSNRMRISRVDDLICETNDSNGLGATDPVARERFAALPKKLRQKGAFGNDLTPASPLSERINAGLWAIKAPKGSIVLFDTKGIHRGGMVVEGERRVITCVIG</sequence>
<comment type="caution">
    <text evidence="1">The sequence shown here is derived from an EMBL/GenBank/DDBJ whole genome shotgun (WGS) entry which is preliminary data.</text>
</comment>
<keyword evidence="2" id="KW-1185">Reference proteome</keyword>
<dbReference type="EMBL" id="JAATJM010000001">
    <property type="protein sequence ID" value="NJC41294.1"/>
    <property type="molecule type" value="Genomic_DNA"/>
</dbReference>
<gene>
    <name evidence="1" type="ORF">GGQ87_001552</name>
</gene>
<name>A0A7X5YKE6_9CAUL</name>
<dbReference type="Gene3D" id="2.60.120.620">
    <property type="entry name" value="q2cbj1_9rhob like domain"/>
    <property type="match status" value="1"/>
</dbReference>
<dbReference type="AlphaFoldDB" id="A0A7X5YKE6"/>
<proteinExistence type="predicted"/>
<evidence type="ECO:0000313" key="1">
    <source>
        <dbReference type="EMBL" id="NJC41294.1"/>
    </source>
</evidence>
<dbReference type="SUPFAM" id="SSF51197">
    <property type="entry name" value="Clavaminate synthase-like"/>
    <property type="match status" value="1"/>
</dbReference>
<dbReference type="Proteomes" id="UP000587415">
    <property type="component" value="Unassembled WGS sequence"/>
</dbReference>
<protein>
    <recommendedName>
        <fullName evidence="3">Phytanoyl-CoA dioxygenase</fullName>
    </recommendedName>
</protein>
<evidence type="ECO:0000313" key="2">
    <source>
        <dbReference type="Proteomes" id="UP000587415"/>
    </source>
</evidence>
<accession>A0A7X5YKE6</accession>